<reference evidence="2 3" key="1">
    <citation type="journal article" date="2021" name="bioRxiv">
        <title>Chromosome-scale and haplotype-resolved genome assembly of a tetraploid potato cultivar.</title>
        <authorList>
            <person name="Sun H."/>
            <person name="Jiao W.-B."/>
            <person name="Krause K."/>
            <person name="Campoy J.A."/>
            <person name="Goel M."/>
            <person name="Folz-Donahue K."/>
            <person name="Kukat C."/>
            <person name="Huettel B."/>
            <person name="Schneeberger K."/>
        </authorList>
    </citation>
    <scope>NUCLEOTIDE SEQUENCE [LARGE SCALE GENOMIC DNA]</scope>
    <source>
        <strain evidence="2">SolTubOtavaFocal</strain>
        <tissue evidence="2">Leaves</tissue>
    </source>
</reference>
<dbReference type="InterPro" id="IPR027417">
    <property type="entry name" value="P-loop_NTPase"/>
</dbReference>
<sequence>MLEDDIVHGLDDDLEIIINRLKGRSRDLEIVTISGMGGIGKTTLARKTYDHLAIRYHHFDILAWVTISQEFRVRNVLLEALRCISKQAVRVNAKDYDKMDDSELADLVQKNLNRRRYLVVVDDIWSTDVWDSIRGIFPDCNNKS</sequence>
<organism evidence="2 3">
    <name type="scientific">Solanum tuberosum</name>
    <name type="common">Potato</name>
    <dbReference type="NCBI Taxonomy" id="4113"/>
    <lineage>
        <taxon>Eukaryota</taxon>
        <taxon>Viridiplantae</taxon>
        <taxon>Streptophyta</taxon>
        <taxon>Embryophyta</taxon>
        <taxon>Tracheophyta</taxon>
        <taxon>Spermatophyta</taxon>
        <taxon>Magnoliopsida</taxon>
        <taxon>eudicotyledons</taxon>
        <taxon>Gunneridae</taxon>
        <taxon>Pentapetalae</taxon>
        <taxon>asterids</taxon>
        <taxon>lamiids</taxon>
        <taxon>Solanales</taxon>
        <taxon>Solanaceae</taxon>
        <taxon>Solanoideae</taxon>
        <taxon>Solaneae</taxon>
        <taxon>Solanum</taxon>
    </lineage>
</organism>
<dbReference type="PANTHER" id="PTHR19338">
    <property type="entry name" value="TRANSLOCASE OF INNER MITOCHONDRIAL MEMBRANE 13 HOMOLOG"/>
    <property type="match status" value="1"/>
</dbReference>
<protein>
    <recommendedName>
        <fullName evidence="1">NB-ARC domain-containing protein</fullName>
    </recommendedName>
</protein>
<gene>
    <name evidence="2" type="ORF">KY290_020732</name>
</gene>
<dbReference type="Pfam" id="PF00931">
    <property type="entry name" value="NB-ARC"/>
    <property type="match status" value="1"/>
</dbReference>
<dbReference type="EMBL" id="JAIVGD010000015">
    <property type="protein sequence ID" value="KAH0757239.1"/>
    <property type="molecule type" value="Genomic_DNA"/>
</dbReference>
<dbReference type="Gene3D" id="3.40.50.300">
    <property type="entry name" value="P-loop containing nucleotide triphosphate hydrolases"/>
    <property type="match status" value="1"/>
</dbReference>
<name>A0ABQ7V151_SOLTU</name>
<dbReference type="InterPro" id="IPR002182">
    <property type="entry name" value="NB-ARC"/>
</dbReference>
<evidence type="ECO:0000313" key="2">
    <source>
        <dbReference type="EMBL" id="KAH0757239.1"/>
    </source>
</evidence>
<dbReference type="SUPFAM" id="SSF52540">
    <property type="entry name" value="P-loop containing nucleoside triphosphate hydrolases"/>
    <property type="match status" value="1"/>
</dbReference>
<dbReference type="PANTHER" id="PTHR19338:SF60">
    <property type="entry name" value="NB-ARC DOMAIN-CONTAINING PROTEIN"/>
    <property type="match status" value="1"/>
</dbReference>
<keyword evidence="3" id="KW-1185">Reference proteome</keyword>
<dbReference type="PRINTS" id="PR00364">
    <property type="entry name" value="DISEASERSIST"/>
</dbReference>
<evidence type="ECO:0000313" key="3">
    <source>
        <dbReference type="Proteomes" id="UP000826656"/>
    </source>
</evidence>
<comment type="caution">
    <text evidence="2">The sequence shown here is derived from an EMBL/GenBank/DDBJ whole genome shotgun (WGS) entry which is preliminary data.</text>
</comment>
<feature type="domain" description="NB-ARC" evidence="1">
    <location>
        <begin position="12"/>
        <end position="143"/>
    </location>
</feature>
<evidence type="ECO:0000259" key="1">
    <source>
        <dbReference type="Pfam" id="PF00931"/>
    </source>
</evidence>
<proteinExistence type="predicted"/>
<accession>A0ABQ7V151</accession>
<dbReference type="Proteomes" id="UP000826656">
    <property type="component" value="Unassembled WGS sequence"/>
</dbReference>